<dbReference type="GO" id="GO:0042597">
    <property type="term" value="C:periplasmic space"/>
    <property type="evidence" value="ECO:0007669"/>
    <property type="project" value="UniProtKB-SubCell"/>
</dbReference>
<protein>
    <submittedName>
        <fullName evidence="4">Carbohydrate ABC transporter substrate-binding protein</fullName>
    </submittedName>
</protein>
<reference evidence="4" key="1">
    <citation type="submission" date="2019-09" db="EMBL/GenBank/DDBJ databases">
        <title>Characterisation of the sponge microbiome using genome-centric metagenomics.</title>
        <authorList>
            <person name="Engelberts J.P."/>
            <person name="Robbins S.J."/>
            <person name="De Goeij J.M."/>
            <person name="Aranda M."/>
            <person name="Bell S.C."/>
            <person name="Webster N.S."/>
        </authorList>
    </citation>
    <scope>NUCLEOTIDE SEQUENCE</scope>
    <source>
        <strain evidence="4">SB0664_bin_43</strain>
    </source>
</reference>
<dbReference type="AlphaFoldDB" id="A0A6B0XZ93"/>
<dbReference type="Pfam" id="PF01547">
    <property type="entry name" value="SBP_bac_1"/>
    <property type="match status" value="1"/>
</dbReference>
<dbReference type="PANTHER" id="PTHR43649">
    <property type="entry name" value="ARABINOSE-BINDING PROTEIN-RELATED"/>
    <property type="match status" value="1"/>
</dbReference>
<dbReference type="InterPro" id="IPR006059">
    <property type="entry name" value="SBP"/>
</dbReference>
<dbReference type="SUPFAM" id="SSF53850">
    <property type="entry name" value="Periplasmic binding protein-like II"/>
    <property type="match status" value="1"/>
</dbReference>
<feature type="signal peptide" evidence="3">
    <location>
        <begin position="1"/>
        <end position="28"/>
    </location>
</feature>
<organism evidence="4">
    <name type="scientific">Boseongicola sp. SB0664_bin_43</name>
    <dbReference type="NCBI Taxonomy" id="2604844"/>
    <lineage>
        <taxon>Bacteria</taxon>
        <taxon>Pseudomonadati</taxon>
        <taxon>Pseudomonadota</taxon>
        <taxon>Alphaproteobacteria</taxon>
        <taxon>Rhodobacterales</taxon>
        <taxon>Paracoccaceae</taxon>
        <taxon>Boseongicola</taxon>
    </lineage>
</organism>
<keyword evidence="3" id="KW-0732">Signal</keyword>
<evidence type="ECO:0000256" key="3">
    <source>
        <dbReference type="SAM" id="SignalP"/>
    </source>
</evidence>
<comment type="subcellular location">
    <subcellularLocation>
        <location evidence="1">Periplasm</location>
    </subcellularLocation>
</comment>
<name>A0A6B0XZ93_9RHOB</name>
<feature type="chain" id="PRO_5025614443" evidence="3">
    <location>
        <begin position="29"/>
        <end position="429"/>
    </location>
</feature>
<evidence type="ECO:0000313" key="4">
    <source>
        <dbReference type="EMBL" id="MXY32952.1"/>
    </source>
</evidence>
<dbReference type="EMBL" id="VXRY01000094">
    <property type="protein sequence ID" value="MXY32952.1"/>
    <property type="molecule type" value="Genomic_DNA"/>
</dbReference>
<proteinExistence type="inferred from homology"/>
<dbReference type="InterPro" id="IPR050490">
    <property type="entry name" value="Bact_solute-bd_prot1"/>
</dbReference>
<dbReference type="Gene3D" id="3.40.190.10">
    <property type="entry name" value="Periplasmic binding protein-like II"/>
    <property type="match status" value="1"/>
</dbReference>
<comment type="similarity">
    <text evidence="2">Belongs to the bacterial solute-binding protein 1 family.</text>
</comment>
<comment type="caution">
    <text evidence="4">The sequence shown here is derived from an EMBL/GenBank/DDBJ whole genome shotgun (WGS) entry which is preliminary data.</text>
</comment>
<sequence length="429" mass="45759">MNFQLGSAAGTALVGTASALTMATAAFAADLSLMISDVDAKGPVVTELVERYQAENPGVTVTLNQVGYNVIREQLPTQLEAGTGPDMAFVTNLGGLNPYYVDLTPYVDANAWEAAYGAILPWYRAGKPDGIYGYHTEMTVTGPYVNLTMFEEAGVDIPEPGSTWDDWADATQAVMDATGSYAGMVMDRSGHRMAGPAMSYGAAYFDGDGKLVVDEGFRTFSQKMLDWHESGLMPADIWPAVSGSKYANGNEMFFNEDVPFYMSGSWNTRNVQENVGDKFDWSVVPVPCGPAGCGIMPGGAGLVAFKSGDAAKEEAAARFIDWMAAEPQAREWYSRTYAIPAHAKLQAEGLDYAGAGASQAVADGLNAFTAMAAAAAEQTPQAYRLQGSRFGFVIYNATTEFLGAAMNGELSLDEALTKIQEKLDTDANN</sequence>
<dbReference type="PANTHER" id="PTHR43649:SF32">
    <property type="entry name" value="SUGAR BINDING SECRETED PROTEIN"/>
    <property type="match status" value="1"/>
</dbReference>
<accession>A0A6B0XZ93</accession>
<evidence type="ECO:0000256" key="1">
    <source>
        <dbReference type="ARBA" id="ARBA00004418"/>
    </source>
</evidence>
<gene>
    <name evidence="4" type="ORF">F4Y60_02445</name>
</gene>
<evidence type="ECO:0000256" key="2">
    <source>
        <dbReference type="ARBA" id="ARBA00008520"/>
    </source>
</evidence>